<dbReference type="CDD" id="cd00429">
    <property type="entry name" value="RPE"/>
    <property type="match status" value="1"/>
</dbReference>
<dbReference type="InterPro" id="IPR013785">
    <property type="entry name" value="Aldolase_TIM"/>
</dbReference>
<reference evidence="3 4" key="1">
    <citation type="submission" date="2020-06" db="EMBL/GenBank/DDBJ databases">
        <title>REHAB project genomes.</title>
        <authorList>
            <person name="Shaw L.P."/>
        </authorList>
    </citation>
    <scope>NUCLEOTIDE SEQUENCE [LARGE SCALE GENOMIC DNA]</scope>
    <source>
        <strain evidence="3 4">RHB10-C12</strain>
    </source>
</reference>
<evidence type="ECO:0000313" key="3">
    <source>
        <dbReference type="EMBL" id="QMO42012.1"/>
    </source>
</evidence>
<dbReference type="Gene3D" id="3.20.20.70">
    <property type="entry name" value="Aldolase class I"/>
    <property type="match status" value="1"/>
</dbReference>
<evidence type="ECO:0000313" key="4">
    <source>
        <dbReference type="Proteomes" id="UP000514754"/>
    </source>
</evidence>
<name>A0A085P935_ECOLX</name>
<dbReference type="AlphaFoldDB" id="A0A085P935"/>
<protein>
    <submittedName>
        <fullName evidence="3">Ribulose-phosphate 3-epimerase</fullName>
    </submittedName>
</protein>
<dbReference type="InterPro" id="IPR011060">
    <property type="entry name" value="RibuloseP-bd_barrel"/>
</dbReference>
<accession>A0A085P935</accession>
<organism evidence="3 4">
    <name type="scientific">Escherichia coli</name>
    <dbReference type="NCBI Taxonomy" id="562"/>
    <lineage>
        <taxon>Bacteria</taxon>
        <taxon>Pseudomonadati</taxon>
        <taxon>Pseudomonadota</taxon>
        <taxon>Gammaproteobacteria</taxon>
        <taxon>Enterobacterales</taxon>
        <taxon>Enterobacteriaceae</taxon>
        <taxon>Escherichia</taxon>
    </lineage>
</organism>
<dbReference type="InterPro" id="IPR000056">
    <property type="entry name" value="Ribul_P_3_epim-like"/>
</dbReference>
<keyword evidence="1" id="KW-0479">Metal-binding</keyword>
<evidence type="ECO:0000256" key="2">
    <source>
        <dbReference type="ARBA" id="ARBA00023235"/>
    </source>
</evidence>
<dbReference type="GO" id="GO:0016857">
    <property type="term" value="F:racemase and epimerase activity, acting on carbohydrates and derivatives"/>
    <property type="evidence" value="ECO:0007669"/>
    <property type="project" value="InterPro"/>
</dbReference>
<gene>
    <name evidence="3" type="ORF">HVW43_17635</name>
</gene>
<dbReference type="Pfam" id="PF00834">
    <property type="entry name" value="Ribul_P_3_epim"/>
    <property type="match status" value="1"/>
</dbReference>
<evidence type="ECO:0000256" key="1">
    <source>
        <dbReference type="ARBA" id="ARBA00022723"/>
    </source>
</evidence>
<keyword evidence="2" id="KW-0413">Isomerase</keyword>
<dbReference type="Proteomes" id="UP000514754">
    <property type="component" value="Chromosome"/>
</dbReference>
<dbReference type="EMBL" id="CP057906">
    <property type="protein sequence ID" value="QMO42012.1"/>
    <property type="molecule type" value="Genomic_DNA"/>
</dbReference>
<dbReference type="GO" id="GO:0005975">
    <property type="term" value="P:carbohydrate metabolic process"/>
    <property type="evidence" value="ECO:0007669"/>
    <property type="project" value="InterPro"/>
</dbReference>
<dbReference type="SUPFAM" id="SSF51366">
    <property type="entry name" value="Ribulose-phoshate binding barrel"/>
    <property type="match status" value="1"/>
</dbReference>
<sequence length="236" mass="25563">MAAPKIVLSPSLMCADLLNLSDAVKALEEIGVDALHIDLIDSAFSPSMPLGLETIKQLRKATNLPFDIHIMSMNNEWFIQQVLEIGVQRVSFHYETSLHPDRLVNLIKKHNVEVGVALNPATSLTSLDYLLPSLDYVLLMLINPGFAGDKNETQVPYAIEKVRNLREKICGIDSGAAIQVDGRVSFASIPGLIAAGANNLVLGSTGLFIKGATLADNKTQLDRYVREGLAQSGGQQ</sequence>
<dbReference type="PANTHER" id="PTHR11749">
    <property type="entry name" value="RIBULOSE-5-PHOSPHATE-3-EPIMERASE"/>
    <property type="match status" value="1"/>
</dbReference>
<proteinExistence type="predicted"/>
<dbReference type="RefSeq" id="WP_000729928.1">
    <property type="nucleotide sequence ID" value="NZ_BFZM01000044.1"/>
</dbReference>
<dbReference type="GO" id="GO:0046872">
    <property type="term" value="F:metal ion binding"/>
    <property type="evidence" value="ECO:0007669"/>
    <property type="project" value="UniProtKB-KW"/>
</dbReference>